<feature type="compositionally biased region" description="Polar residues" evidence="3">
    <location>
        <begin position="310"/>
        <end position="320"/>
    </location>
</feature>
<dbReference type="PANTHER" id="PTHR43158">
    <property type="entry name" value="SKFA PEPTIDE EXPORT ATP-BINDING PROTEIN SKFE"/>
    <property type="match status" value="1"/>
</dbReference>
<evidence type="ECO:0000256" key="1">
    <source>
        <dbReference type="ARBA" id="ARBA00022741"/>
    </source>
</evidence>
<dbReference type="EMBL" id="LGRX02032226">
    <property type="protein sequence ID" value="KAK3244132.1"/>
    <property type="molecule type" value="Genomic_DNA"/>
</dbReference>
<evidence type="ECO:0000256" key="3">
    <source>
        <dbReference type="SAM" id="MobiDB-lite"/>
    </source>
</evidence>
<dbReference type="Proteomes" id="UP001190700">
    <property type="component" value="Unassembled WGS sequence"/>
</dbReference>
<evidence type="ECO:0000259" key="4">
    <source>
        <dbReference type="PROSITE" id="PS50893"/>
    </source>
</evidence>
<name>A0AAE0EXT0_9CHLO</name>
<sequence length="320" mass="35201">MGEGQEPLVVVDNLTFTYPAIDGRPLPGVPPMVKDMNLKMYPGQCSLLLGANGAGKTTLLKILGGKHMIPQAAVKVMGEPPFHSTGLTMSGDLAYIGGSWQRDVAFAGYNVPLQGDFSAEKMIHGIQGTDAARRDEIMEMLDINPNWRMNQVSDGQRRRVQLCVGLLKPYKVLLLDEITVDLDVLGRADLLTWLQKDAKTRGACILYATHIFDGLEGWAESIAFVSRGKLQFHRSTKDFPEIKAEGLLHLVEKWLRVEQKIRLEELAKNPSEKKTRDQFANNNGWGAGTLNSTLAQPKGPDGESLAFNPLNHSSNAVLRG</sequence>
<dbReference type="InterPro" id="IPR003439">
    <property type="entry name" value="ABC_transporter-like_ATP-bd"/>
</dbReference>
<feature type="region of interest" description="Disordered" evidence="3">
    <location>
        <begin position="289"/>
        <end position="320"/>
    </location>
</feature>
<comment type="caution">
    <text evidence="5">The sequence shown here is derived from an EMBL/GenBank/DDBJ whole genome shotgun (WGS) entry which is preliminary data.</text>
</comment>
<dbReference type="Pfam" id="PF00005">
    <property type="entry name" value="ABC_tran"/>
    <property type="match status" value="1"/>
</dbReference>
<keyword evidence="2" id="KW-0067">ATP-binding</keyword>
<protein>
    <recommendedName>
        <fullName evidence="4">ABC transporter domain-containing protein</fullName>
    </recommendedName>
</protein>
<keyword evidence="1" id="KW-0547">Nucleotide-binding</keyword>
<proteinExistence type="predicted"/>
<keyword evidence="6" id="KW-1185">Reference proteome</keyword>
<feature type="domain" description="ABC transporter" evidence="4">
    <location>
        <begin position="9"/>
        <end position="252"/>
    </location>
</feature>
<evidence type="ECO:0000313" key="6">
    <source>
        <dbReference type="Proteomes" id="UP001190700"/>
    </source>
</evidence>
<accession>A0AAE0EXT0</accession>
<evidence type="ECO:0000313" key="5">
    <source>
        <dbReference type="EMBL" id="KAK3244132.1"/>
    </source>
</evidence>
<dbReference type="Gene3D" id="3.40.50.300">
    <property type="entry name" value="P-loop containing nucleotide triphosphate hydrolases"/>
    <property type="match status" value="1"/>
</dbReference>
<dbReference type="AlphaFoldDB" id="A0AAE0EXT0"/>
<dbReference type="InterPro" id="IPR003593">
    <property type="entry name" value="AAA+_ATPase"/>
</dbReference>
<dbReference type="SUPFAM" id="SSF52540">
    <property type="entry name" value="P-loop containing nucleoside triphosphate hydrolases"/>
    <property type="match status" value="1"/>
</dbReference>
<dbReference type="GO" id="GO:0016887">
    <property type="term" value="F:ATP hydrolysis activity"/>
    <property type="evidence" value="ECO:0007669"/>
    <property type="project" value="InterPro"/>
</dbReference>
<reference evidence="5 6" key="1">
    <citation type="journal article" date="2015" name="Genome Biol. Evol.">
        <title>Comparative Genomics of a Bacterivorous Green Alga Reveals Evolutionary Causalities and Consequences of Phago-Mixotrophic Mode of Nutrition.</title>
        <authorList>
            <person name="Burns J.A."/>
            <person name="Paasch A."/>
            <person name="Narechania A."/>
            <person name="Kim E."/>
        </authorList>
    </citation>
    <scope>NUCLEOTIDE SEQUENCE [LARGE SCALE GENOMIC DNA]</scope>
    <source>
        <strain evidence="5 6">PLY_AMNH</strain>
    </source>
</reference>
<dbReference type="InterPro" id="IPR027417">
    <property type="entry name" value="P-loop_NTPase"/>
</dbReference>
<evidence type="ECO:0000256" key="2">
    <source>
        <dbReference type="ARBA" id="ARBA00022840"/>
    </source>
</evidence>
<dbReference type="GO" id="GO:0005524">
    <property type="term" value="F:ATP binding"/>
    <property type="evidence" value="ECO:0007669"/>
    <property type="project" value="UniProtKB-KW"/>
</dbReference>
<dbReference type="PROSITE" id="PS50893">
    <property type="entry name" value="ABC_TRANSPORTER_2"/>
    <property type="match status" value="1"/>
</dbReference>
<dbReference type="PANTHER" id="PTHR43158:SF12">
    <property type="entry name" value="ABC TRANSPORTER FAMILY PROTEIN"/>
    <property type="match status" value="1"/>
</dbReference>
<gene>
    <name evidence="5" type="ORF">CYMTET_46245</name>
</gene>
<organism evidence="5 6">
    <name type="scientific">Cymbomonas tetramitiformis</name>
    <dbReference type="NCBI Taxonomy" id="36881"/>
    <lineage>
        <taxon>Eukaryota</taxon>
        <taxon>Viridiplantae</taxon>
        <taxon>Chlorophyta</taxon>
        <taxon>Pyramimonadophyceae</taxon>
        <taxon>Pyramimonadales</taxon>
        <taxon>Pyramimonadaceae</taxon>
        <taxon>Cymbomonas</taxon>
    </lineage>
</organism>
<dbReference type="SMART" id="SM00382">
    <property type="entry name" value="AAA"/>
    <property type="match status" value="1"/>
</dbReference>